<dbReference type="AlphaFoldDB" id="A0A0A2VZW9"/>
<dbReference type="PANTHER" id="PTHR40375:SF2">
    <property type="entry name" value="SPORULATION-SPECIFIC PROTEIN 22"/>
    <property type="match status" value="1"/>
</dbReference>
<dbReference type="EMBL" id="ANFO01000842">
    <property type="protein sequence ID" value="KGQ06274.1"/>
    <property type="molecule type" value="Genomic_DNA"/>
</dbReference>
<protein>
    <recommendedName>
        <fullName evidence="4">Protein ZIP4 homolog</fullName>
    </recommendedName>
</protein>
<dbReference type="GO" id="GO:0051321">
    <property type="term" value="P:meiotic cell cycle"/>
    <property type="evidence" value="ECO:0007669"/>
    <property type="project" value="UniProtKB-KW"/>
</dbReference>
<dbReference type="InterPro" id="IPR039057">
    <property type="entry name" value="Spo22/ZIP4"/>
</dbReference>
<sequence>MDFKISAKRPPSSIVANKAAAALLHFAIELESLASTDKGISLSDLEHYSLRANEPNKFPARSLEQDTAHQLESIGRRIWNIFLRKQNAAMGANNQICQTQICLRARLFGYLLLGIGLLGRPDANAAQSAAYLIRLGLALCKACINNAELECARIALQRITDYLPCSPCSTAPAESDGSSPADYASYYILRIALSWKDDRLDLAEHMYTKATQHTPFVDAGTRTTLVQILTHIGESFVSKTNIAAAIPWLRRAAAEASAACSFRDTTVVDAEFRTREQAKLVALGGLVRCLTRLNSRESLVEANRIVAEAQVEFGKRRVEVLEMLVMLQTAKGEADGALTDLLEILLS</sequence>
<dbReference type="OrthoDB" id="65716at2759"/>
<dbReference type="Proteomes" id="UP000030106">
    <property type="component" value="Unassembled WGS sequence"/>
</dbReference>
<evidence type="ECO:0008006" key="4">
    <source>
        <dbReference type="Google" id="ProtNLM"/>
    </source>
</evidence>
<organism evidence="2 3">
    <name type="scientific">Beauveria bassiana D1-5</name>
    <dbReference type="NCBI Taxonomy" id="1245745"/>
    <lineage>
        <taxon>Eukaryota</taxon>
        <taxon>Fungi</taxon>
        <taxon>Dikarya</taxon>
        <taxon>Ascomycota</taxon>
        <taxon>Pezizomycotina</taxon>
        <taxon>Sordariomycetes</taxon>
        <taxon>Hypocreomycetidae</taxon>
        <taxon>Hypocreales</taxon>
        <taxon>Cordycipitaceae</taxon>
        <taxon>Beauveria</taxon>
    </lineage>
</organism>
<dbReference type="PANTHER" id="PTHR40375">
    <property type="entry name" value="SPORULATION-SPECIFIC PROTEIN 22"/>
    <property type="match status" value="1"/>
</dbReference>
<accession>A0A0A2VZW9</accession>
<name>A0A0A2VZW9_BEABA</name>
<dbReference type="InterPro" id="IPR013940">
    <property type="entry name" value="Spo22/ZIP4/TEX11"/>
</dbReference>
<reference evidence="2 3" key="1">
    <citation type="submission" date="2012-10" db="EMBL/GenBank/DDBJ databases">
        <title>Genome sequencing and analysis of entomopathogenic fungi Beauveria bassiana D1-5.</title>
        <authorList>
            <person name="Li Q."/>
            <person name="Wang L."/>
            <person name="Zhang Z."/>
            <person name="Wang Q."/>
            <person name="Ren J."/>
            <person name="Wang M."/>
            <person name="Xu W."/>
            <person name="Wang J."/>
            <person name="Lu Y."/>
            <person name="Du Q."/>
            <person name="Sun Z."/>
        </authorList>
    </citation>
    <scope>NUCLEOTIDE SEQUENCE [LARGE SCALE GENOMIC DNA]</scope>
    <source>
        <strain evidence="2 3">D1-5</strain>
    </source>
</reference>
<keyword evidence="1" id="KW-0469">Meiosis</keyword>
<evidence type="ECO:0000256" key="1">
    <source>
        <dbReference type="ARBA" id="ARBA00023254"/>
    </source>
</evidence>
<comment type="caution">
    <text evidence="2">The sequence shown here is derived from an EMBL/GenBank/DDBJ whole genome shotgun (WGS) entry which is preliminary data.</text>
</comment>
<evidence type="ECO:0000313" key="2">
    <source>
        <dbReference type="EMBL" id="KGQ06274.1"/>
    </source>
</evidence>
<dbReference type="HOGENOM" id="CLU_799216_0_0_1"/>
<proteinExistence type="predicted"/>
<dbReference type="STRING" id="1245745.A0A0A2VZW9"/>
<dbReference type="GO" id="GO:0090173">
    <property type="term" value="P:regulation of synaptonemal complex assembly"/>
    <property type="evidence" value="ECO:0007669"/>
    <property type="project" value="InterPro"/>
</dbReference>
<gene>
    <name evidence="2" type="ORF">BBAD15_g8411</name>
</gene>
<evidence type="ECO:0000313" key="3">
    <source>
        <dbReference type="Proteomes" id="UP000030106"/>
    </source>
</evidence>
<dbReference type="Pfam" id="PF08631">
    <property type="entry name" value="SPO22"/>
    <property type="match status" value="1"/>
</dbReference>